<dbReference type="CDD" id="cd02801">
    <property type="entry name" value="DUS_like_FMN"/>
    <property type="match status" value="1"/>
</dbReference>
<comment type="similarity">
    <text evidence="21">Belongs to the dus family. Dus3 subfamily.</text>
</comment>
<dbReference type="GO" id="GO:0006397">
    <property type="term" value="P:mRNA processing"/>
    <property type="evidence" value="ECO:0007669"/>
    <property type="project" value="UniProtKB-KW"/>
</dbReference>
<keyword evidence="4" id="KW-0507">mRNA processing</keyword>
<feature type="zinc finger region" description="C3H1-type" evidence="20">
    <location>
        <begin position="559"/>
        <end position="587"/>
    </location>
</feature>
<dbReference type="PROSITE" id="PS50103">
    <property type="entry name" value="ZF_C3H1"/>
    <property type="match status" value="1"/>
</dbReference>
<evidence type="ECO:0000256" key="7">
    <source>
        <dbReference type="ARBA" id="ARBA00022771"/>
    </source>
</evidence>
<comment type="catalytic activity">
    <reaction evidence="15">
        <text>5,6-dihydrouridine(16) in tRNA + NADP(+) = uridine(16) in tRNA + NADPH + H(+)</text>
        <dbReference type="Rhea" id="RHEA:53376"/>
        <dbReference type="Rhea" id="RHEA-COMP:13543"/>
        <dbReference type="Rhea" id="RHEA-COMP:13544"/>
        <dbReference type="ChEBI" id="CHEBI:15378"/>
        <dbReference type="ChEBI" id="CHEBI:57783"/>
        <dbReference type="ChEBI" id="CHEBI:58349"/>
        <dbReference type="ChEBI" id="CHEBI:65315"/>
        <dbReference type="ChEBI" id="CHEBI:74443"/>
        <dbReference type="EC" id="1.3.1.88"/>
    </reaction>
    <physiologicalReaction direction="right-to-left" evidence="15">
        <dbReference type="Rhea" id="RHEA:53378"/>
    </physiologicalReaction>
</comment>
<evidence type="ECO:0000313" key="25">
    <source>
        <dbReference type="Proteomes" id="UP000730481"/>
    </source>
</evidence>
<dbReference type="GO" id="GO:0102265">
    <property type="term" value="F:tRNA-dihydrouridine47 synthase activity"/>
    <property type="evidence" value="ECO:0007669"/>
    <property type="project" value="UniProtKB-EC"/>
</dbReference>
<evidence type="ECO:0000259" key="23">
    <source>
        <dbReference type="PROSITE" id="PS50103"/>
    </source>
</evidence>
<evidence type="ECO:0000256" key="9">
    <source>
        <dbReference type="ARBA" id="ARBA00022857"/>
    </source>
</evidence>
<evidence type="ECO:0000256" key="1">
    <source>
        <dbReference type="ARBA" id="ARBA00001917"/>
    </source>
</evidence>
<name>A0A9P5ACV5_9HYPO</name>
<evidence type="ECO:0000256" key="17">
    <source>
        <dbReference type="ARBA" id="ARBA00048934"/>
    </source>
</evidence>
<comment type="catalytic activity">
    <reaction evidence="21">
        <text>5,6-dihydrouridine(47) in tRNA + NAD(+) = uridine(47) in tRNA + NADH + H(+)</text>
        <dbReference type="Rhea" id="RHEA:53364"/>
        <dbReference type="Rhea" id="RHEA-COMP:13539"/>
        <dbReference type="Rhea" id="RHEA-COMP:13540"/>
        <dbReference type="ChEBI" id="CHEBI:15378"/>
        <dbReference type="ChEBI" id="CHEBI:57540"/>
        <dbReference type="ChEBI" id="CHEBI:57945"/>
        <dbReference type="ChEBI" id="CHEBI:65315"/>
        <dbReference type="ChEBI" id="CHEBI:74443"/>
        <dbReference type="EC" id="1.3.1.89"/>
    </reaction>
</comment>
<comment type="caution">
    <text evidence="24">The sequence shown here is derived from an EMBL/GenBank/DDBJ whole genome shotgun (WGS) entry which is preliminary data.</text>
</comment>
<keyword evidence="2 21" id="KW-0285">Flavoprotein</keyword>
<feature type="region of interest" description="Disordered" evidence="22">
    <location>
        <begin position="472"/>
        <end position="527"/>
    </location>
</feature>
<comment type="cofactor">
    <cofactor evidence="1 21">
        <name>FMN</name>
        <dbReference type="ChEBI" id="CHEBI:58210"/>
    </cofactor>
</comment>
<feature type="region of interest" description="Disordered" evidence="22">
    <location>
        <begin position="269"/>
        <end position="288"/>
    </location>
</feature>
<sequence length="713" mass="82236">MPITEENPASMGERFTKLQGRAFYESIGSPKFIVAPMVDQSEFAWRMLTRSFISPTEQKSLLAYTPMLHARLFSQDEKYRKAHFQALKPDGETPWLDGNPSIDRPLFVQFCANDPEALLSAAKQVAPYCDAVDLNLGCPQGIARKGKYGAFLQEDQDLIFRLINILHKELPVPVTAKIRILDTKEETLAYARNVLRAGASILTVHGRRREQKGHLTGLAEWEMIRFLRDSLPKETVIFANGNILQQGDIEKCLEATGADGVMSAEGNLSDPAIFTKPPPVGEEGREYWRGKDGKGGYRVDAVFRRYMNILHEHVFGEKPPERRLLFMPGDDTEWLNESDHDEDEPPSKKRRKDLGKKGEQGPNMSAMQPHLFHLLRHFVSKHTDVRDMLAKSRAGDMEAYERVLSAVERKVAEGLIEYERTNGENVAETPLAEGEEDPPETESSVGTQRRCRRPWWVVQPIIRPLPNEALKKGALTMSKKDKVKAQEKKQEEKGKAEDNDQEKDVTSLPPKDDKTPEAEGEVPRSRIEDELNRFRRLKDDFFRPATVAEKEPSVPRRRRKFTKECRQFWRDGQCPRGDACQYFHFVPWELPGKEFTDHPMDLYFANFQGFDHQRTKPFFDEFDRLCDHYGWSDAEATEPWYNFHIALIEELNYVYGKDEKNLRNWQKMFKIIRLPEPTSLSEAHTIMRPIRVNLVDMLESERTGEPVQRFETL</sequence>
<keyword evidence="6 20" id="KW-0479">Metal-binding</keyword>
<evidence type="ECO:0000256" key="13">
    <source>
        <dbReference type="ARBA" id="ARBA00045934"/>
    </source>
</evidence>
<evidence type="ECO:0000256" key="16">
    <source>
        <dbReference type="ARBA" id="ARBA00048342"/>
    </source>
</evidence>
<proteinExistence type="inferred from homology"/>
<dbReference type="InterPro" id="IPR036855">
    <property type="entry name" value="Znf_CCCH_sf"/>
</dbReference>
<dbReference type="Proteomes" id="UP000730481">
    <property type="component" value="Unassembled WGS sequence"/>
</dbReference>
<evidence type="ECO:0000256" key="2">
    <source>
        <dbReference type="ARBA" id="ARBA00022630"/>
    </source>
</evidence>
<comment type="function">
    <text evidence="13">Catalyzes the synthesis of dihydrouridine, a modified base found in the D-loop of most tRNAs. Specifically modifies U47 in cytoplasmic tRNAs. Catalyzes the synthesis of dihydrouridine in some mRNAs, thereby affecting their translation.</text>
</comment>
<feature type="region of interest" description="Disordered" evidence="22">
    <location>
        <begin position="421"/>
        <end position="449"/>
    </location>
</feature>
<feature type="domain" description="C3H1-type" evidence="23">
    <location>
        <begin position="559"/>
        <end position="587"/>
    </location>
</feature>
<comment type="catalytic activity">
    <reaction evidence="19">
        <text>5,6-dihydrouridine(17) in tRNA + NADP(+) = uridine(17) in tRNA + NADPH + H(+)</text>
        <dbReference type="Rhea" id="RHEA:53368"/>
        <dbReference type="Rhea" id="RHEA-COMP:13541"/>
        <dbReference type="Rhea" id="RHEA-COMP:13542"/>
        <dbReference type="ChEBI" id="CHEBI:15378"/>
        <dbReference type="ChEBI" id="CHEBI:57783"/>
        <dbReference type="ChEBI" id="CHEBI:58349"/>
        <dbReference type="ChEBI" id="CHEBI:65315"/>
        <dbReference type="ChEBI" id="CHEBI:74443"/>
        <dbReference type="EC" id="1.3.1.88"/>
    </reaction>
    <physiologicalReaction direction="right-to-left" evidence="19">
        <dbReference type="Rhea" id="RHEA:53370"/>
    </physiologicalReaction>
</comment>
<dbReference type="GO" id="GO:0050660">
    <property type="term" value="F:flavin adenine dinucleotide binding"/>
    <property type="evidence" value="ECO:0007669"/>
    <property type="project" value="UniProtKB-UniRule"/>
</dbReference>
<dbReference type="GO" id="GO:0008270">
    <property type="term" value="F:zinc ion binding"/>
    <property type="evidence" value="ECO:0007669"/>
    <property type="project" value="UniProtKB-KW"/>
</dbReference>
<evidence type="ECO:0000256" key="22">
    <source>
        <dbReference type="SAM" id="MobiDB-lite"/>
    </source>
</evidence>
<dbReference type="InterPro" id="IPR035587">
    <property type="entry name" value="DUS-like_FMN-bd"/>
</dbReference>
<dbReference type="PANTHER" id="PTHR11082">
    <property type="entry name" value="TRNA-DIHYDROURIDINE SYNTHASE"/>
    <property type="match status" value="1"/>
</dbReference>
<keyword evidence="25" id="KW-1185">Reference proteome</keyword>
<feature type="compositionally biased region" description="Acidic residues" evidence="22">
    <location>
        <begin position="334"/>
        <end position="344"/>
    </location>
</feature>
<dbReference type="InterPro" id="IPR013785">
    <property type="entry name" value="Aldolase_TIM"/>
</dbReference>
<reference evidence="24" key="1">
    <citation type="journal article" date="2017" name="Mycologia">
        <title>Fusarium algeriense, sp. nov., a novel toxigenic crown rot pathogen of durum wheat from Algeria is nested in the Fusarium burgessii species complex.</title>
        <authorList>
            <person name="Laraba I."/>
            <person name="Keddad A."/>
            <person name="Boureghda H."/>
            <person name="Abdallah N."/>
            <person name="Vaughan M.M."/>
            <person name="Proctor R.H."/>
            <person name="Busman M."/>
            <person name="O'Donnell K."/>
        </authorList>
    </citation>
    <scope>NUCLEOTIDE SEQUENCE</scope>
    <source>
        <strain evidence="24">NRRL 25174</strain>
    </source>
</reference>
<evidence type="ECO:0000256" key="5">
    <source>
        <dbReference type="ARBA" id="ARBA00022694"/>
    </source>
</evidence>
<dbReference type="PANTHER" id="PTHR11082:SF5">
    <property type="entry name" value="TRNA-DIHYDROURIDINE(16_17) SYNTHASE [NAD(P)(+)]-LIKE"/>
    <property type="match status" value="1"/>
</dbReference>
<comment type="catalytic activity">
    <reaction evidence="18">
        <text>a 5,6-dihydrouridine in mRNA + NADP(+) = a uridine in mRNA + NADPH + H(+)</text>
        <dbReference type="Rhea" id="RHEA:69855"/>
        <dbReference type="Rhea" id="RHEA-COMP:14658"/>
        <dbReference type="Rhea" id="RHEA-COMP:17789"/>
        <dbReference type="ChEBI" id="CHEBI:15378"/>
        <dbReference type="ChEBI" id="CHEBI:57783"/>
        <dbReference type="ChEBI" id="CHEBI:58349"/>
        <dbReference type="ChEBI" id="CHEBI:65315"/>
        <dbReference type="ChEBI" id="CHEBI:74443"/>
    </reaction>
    <physiologicalReaction direction="right-to-left" evidence="18">
        <dbReference type="Rhea" id="RHEA:69857"/>
    </physiologicalReaction>
</comment>
<reference evidence="24" key="2">
    <citation type="submission" date="2020-02" db="EMBL/GenBank/DDBJ databases">
        <title>Identification and distribution of gene clusters putatively required for synthesis of sphingolipid metabolism inhibitors in phylogenetically diverse species of the filamentous fungus Fusarium.</title>
        <authorList>
            <person name="Kim H.-S."/>
            <person name="Busman M."/>
            <person name="Brown D.W."/>
            <person name="Divon H."/>
            <person name="Uhlig S."/>
            <person name="Proctor R.H."/>
        </authorList>
    </citation>
    <scope>NUCLEOTIDE SEQUENCE</scope>
    <source>
        <strain evidence="24">NRRL 25174</strain>
    </source>
</reference>
<dbReference type="EMBL" id="PVQB02000521">
    <property type="protein sequence ID" value="KAF4336004.1"/>
    <property type="molecule type" value="Genomic_DNA"/>
</dbReference>
<dbReference type="OrthoDB" id="272303at2759"/>
<keyword evidence="11 21" id="KW-0520">NAD</keyword>
<dbReference type="Gene3D" id="3.20.20.70">
    <property type="entry name" value="Aldolase class I"/>
    <property type="match status" value="1"/>
</dbReference>
<feature type="region of interest" description="Disordered" evidence="22">
    <location>
        <begin position="334"/>
        <end position="365"/>
    </location>
</feature>
<feature type="compositionally biased region" description="Basic and acidic residues" evidence="22">
    <location>
        <begin position="478"/>
        <end position="527"/>
    </location>
</feature>
<gene>
    <name evidence="24" type="ORF">FBEOM_10137</name>
</gene>
<keyword evidence="9 21" id="KW-0521">NADP</keyword>
<evidence type="ECO:0000256" key="8">
    <source>
        <dbReference type="ARBA" id="ARBA00022833"/>
    </source>
</evidence>
<keyword evidence="7 20" id="KW-0863">Zinc-finger</keyword>
<dbReference type="SUPFAM" id="SSF51395">
    <property type="entry name" value="FMN-linked oxidoreductases"/>
    <property type="match status" value="1"/>
</dbReference>
<dbReference type="Pfam" id="PF01207">
    <property type="entry name" value="Dus"/>
    <property type="match status" value="1"/>
</dbReference>
<keyword evidence="5 21" id="KW-0819">tRNA processing</keyword>
<dbReference type="PROSITE" id="PS01136">
    <property type="entry name" value="UPF0034"/>
    <property type="match status" value="1"/>
</dbReference>
<evidence type="ECO:0000256" key="11">
    <source>
        <dbReference type="ARBA" id="ARBA00023027"/>
    </source>
</evidence>
<dbReference type="InterPro" id="IPR000571">
    <property type="entry name" value="Znf_CCCH"/>
</dbReference>
<comment type="catalytic activity">
    <reaction evidence="16">
        <text>a 5,6-dihydrouridine in mRNA + NAD(+) = a uridine in mRNA + NADH + H(+)</text>
        <dbReference type="Rhea" id="RHEA:69851"/>
        <dbReference type="Rhea" id="RHEA-COMP:14658"/>
        <dbReference type="Rhea" id="RHEA-COMP:17789"/>
        <dbReference type="ChEBI" id="CHEBI:15378"/>
        <dbReference type="ChEBI" id="CHEBI:57540"/>
        <dbReference type="ChEBI" id="CHEBI:57945"/>
        <dbReference type="ChEBI" id="CHEBI:65315"/>
        <dbReference type="ChEBI" id="CHEBI:74443"/>
    </reaction>
    <physiologicalReaction direction="right-to-left" evidence="16">
        <dbReference type="Rhea" id="RHEA:69853"/>
    </physiologicalReaction>
</comment>
<evidence type="ECO:0000256" key="10">
    <source>
        <dbReference type="ARBA" id="ARBA00023002"/>
    </source>
</evidence>
<comment type="catalytic activity">
    <reaction evidence="17">
        <text>5,6-dihydrouridine(16) in tRNA + NAD(+) = uridine(16) in tRNA + NADH + H(+)</text>
        <dbReference type="Rhea" id="RHEA:53380"/>
        <dbReference type="Rhea" id="RHEA-COMP:13543"/>
        <dbReference type="Rhea" id="RHEA-COMP:13544"/>
        <dbReference type="ChEBI" id="CHEBI:15378"/>
        <dbReference type="ChEBI" id="CHEBI:57540"/>
        <dbReference type="ChEBI" id="CHEBI:57945"/>
        <dbReference type="ChEBI" id="CHEBI:65315"/>
        <dbReference type="ChEBI" id="CHEBI:74443"/>
        <dbReference type="EC" id="1.3.1.88"/>
    </reaction>
    <physiologicalReaction direction="right-to-left" evidence="17">
        <dbReference type="Rhea" id="RHEA:53382"/>
    </physiologicalReaction>
</comment>
<evidence type="ECO:0000256" key="15">
    <source>
        <dbReference type="ARBA" id="ARBA00047652"/>
    </source>
</evidence>
<evidence type="ECO:0000256" key="20">
    <source>
        <dbReference type="PROSITE-ProRule" id="PRU00723"/>
    </source>
</evidence>
<organism evidence="24 25">
    <name type="scientific">Fusarium beomiforme</name>
    <dbReference type="NCBI Taxonomy" id="44412"/>
    <lineage>
        <taxon>Eukaryota</taxon>
        <taxon>Fungi</taxon>
        <taxon>Dikarya</taxon>
        <taxon>Ascomycota</taxon>
        <taxon>Pezizomycotina</taxon>
        <taxon>Sordariomycetes</taxon>
        <taxon>Hypocreomycetidae</taxon>
        <taxon>Hypocreales</taxon>
        <taxon>Nectriaceae</taxon>
        <taxon>Fusarium</taxon>
        <taxon>Fusarium burgessii species complex</taxon>
    </lineage>
</organism>
<evidence type="ECO:0000256" key="4">
    <source>
        <dbReference type="ARBA" id="ARBA00022664"/>
    </source>
</evidence>
<dbReference type="EC" id="1.3.1.89" evidence="21"/>
<evidence type="ECO:0000256" key="6">
    <source>
        <dbReference type="ARBA" id="ARBA00022723"/>
    </source>
</evidence>
<keyword evidence="8 20" id="KW-0862">Zinc</keyword>
<evidence type="ECO:0000256" key="3">
    <source>
        <dbReference type="ARBA" id="ARBA00022643"/>
    </source>
</evidence>
<dbReference type="InterPro" id="IPR018517">
    <property type="entry name" value="tRNA_hU_synthase_CS"/>
</dbReference>
<protein>
    <recommendedName>
        <fullName evidence="21">tRNA-dihydrouridine(47) synthase [NAD(P)(+)]</fullName>
        <ecNumber evidence="21">1.3.1.89</ecNumber>
    </recommendedName>
    <alternativeName>
        <fullName evidence="21">tRNA-dihydrouridine synthase 3</fullName>
    </alternativeName>
</protein>
<comment type="catalytic activity">
    <reaction evidence="14">
        <text>5,6-dihydrouridine(17) in tRNA + NAD(+) = uridine(17) in tRNA + NADH + H(+)</text>
        <dbReference type="Rhea" id="RHEA:53372"/>
        <dbReference type="Rhea" id="RHEA-COMP:13541"/>
        <dbReference type="Rhea" id="RHEA-COMP:13542"/>
        <dbReference type="ChEBI" id="CHEBI:15378"/>
        <dbReference type="ChEBI" id="CHEBI:57540"/>
        <dbReference type="ChEBI" id="CHEBI:57945"/>
        <dbReference type="ChEBI" id="CHEBI:65315"/>
        <dbReference type="ChEBI" id="CHEBI:74443"/>
        <dbReference type="EC" id="1.3.1.88"/>
    </reaction>
    <physiologicalReaction direction="right-to-left" evidence="14">
        <dbReference type="Rhea" id="RHEA:53374"/>
    </physiologicalReaction>
</comment>
<keyword evidence="10 21" id="KW-0560">Oxidoreductase</keyword>
<keyword evidence="3 21" id="KW-0288">FMN</keyword>
<accession>A0A9P5ACV5</accession>
<evidence type="ECO:0000256" key="21">
    <source>
        <dbReference type="RuleBase" id="RU291113"/>
    </source>
</evidence>
<evidence type="ECO:0000256" key="14">
    <source>
        <dbReference type="ARBA" id="ARBA00047287"/>
    </source>
</evidence>
<evidence type="ECO:0000256" key="19">
    <source>
        <dbReference type="ARBA" id="ARBA00049467"/>
    </source>
</evidence>
<evidence type="ECO:0000256" key="18">
    <source>
        <dbReference type="ARBA" id="ARBA00049447"/>
    </source>
</evidence>
<dbReference type="SUPFAM" id="SSF90229">
    <property type="entry name" value="CCCH zinc finger"/>
    <property type="match status" value="1"/>
</dbReference>
<dbReference type="AlphaFoldDB" id="A0A9P5ACV5"/>
<comment type="similarity">
    <text evidence="12">Belongs to the Dus family. Dus1 subfamily.</text>
</comment>
<evidence type="ECO:0000313" key="24">
    <source>
        <dbReference type="EMBL" id="KAF4336004.1"/>
    </source>
</evidence>
<evidence type="ECO:0000256" key="12">
    <source>
        <dbReference type="ARBA" id="ARBA00038313"/>
    </source>
</evidence>